<proteinExistence type="predicted"/>
<feature type="non-terminal residue" evidence="1">
    <location>
        <position position="100"/>
    </location>
</feature>
<name>A0A1X2G9N0_9FUNG</name>
<dbReference type="AlphaFoldDB" id="A0A1X2G9N0"/>
<comment type="caution">
    <text evidence="1">The sequence shown here is derived from an EMBL/GenBank/DDBJ whole genome shotgun (WGS) entry which is preliminary data.</text>
</comment>
<sequence length="100" mass="11319">HLLFACPFKFTTRKEAWPRAFSSPPTTSPADLTNCWAQQDWPHPSSHLELVPPSLLFSSFILGIWRAHWDIVYRQVPFTASLASARITKIIDALQAETAL</sequence>
<evidence type="ECO:0000313" key="2">
    <source>
        <dbReference type="Proteomes" id="UP000242146"/>
    </source>
</evidence>
<protein>
    <submittedName>
        <fullName evidence="1">Uncharacterized protein</fullName>
    </submittedName>
</protein>
<keyword evidence="2" id="KW-1185">Reference proteome</keyword>
<organism evidence="1 2">
    <name type="scientific">Hesseltinella vesiculosa</name>
    <dbReference type="NCBI Taxonomy" id="101127"/>
    <lineage>
        <taxon>Eukaryota</taxon>
        <taxon>Fungi</taxon>
        <taxon>Fungi incertae sedis</taxon>
        <taxon>Mucoromycota</taxon>
        <taxon>Mucoromycotina</taxon>
        <taxon>Mucoromycetes</taxon>
        <taxon>Mucorales</taxon>
        <taxon>Cunninghamellaceae</taxon>
        <taxon>Hesseltinella</taxon>
    </lineage>
</organism>
<gene>
    <name evidence="1" type="ORF">DM01DRAFT_1258043</name>
</gene>
<dbReference type="EMBL" id="MCGT01000029">
    <property type="protein sequence ID" value="ORX48542.1"/>
    <property type="molecule type" value="Genomic_DNA"/>
</dbReference>
<evidence type="ECO:0000313" key="1">
    <source>
        <dbReference type="EMBL" id="ORX48542.1"/>
    </source>
</evidence>
<dbReference type="OrthoDB" id="2273311at2759"/>
<dbReference type="Proteomes" id="UP000242146">
    <property type="component" value="Unassembled WGS sequence"/>
</dbReference>
<accession>A0A1X2G9N0</accession>
<feature type="non-terminal residue" evidence="1">
    <location>
        <position position="1"/>
    </location>
</feature>
<reference evidence="1 2" key="1">
    <citation type="submission" date="2016-07" db="EMBL/GenBank/DDBJ databases">
        <title>Pervasive Adenine N6-methylation of Active Genes in Fungi.</title>
        <authorList>
            <consortium name="DOE Joint Genome Institute"/>
            <person name="Mondo S.J."/>
            <person name="Dannebaum R.O."/>
            <person name="Kuo R.C."/>
            <person name="Labutti K."/>
            <person name="Haridas S."/>
            <person name="Kuo A."/>
            <person name="Salamov A."/>
            <person name="Ahrendt S.R."/>
            <person name="Lipzen A."/>
            <person name="Sullivan W."/>
            <person name="Andreopoulos W.B."/>
            <person name="Clum A."/>
            <person name="Lindquist E."/>
            <person name="Daum C."/>
            <person name="Ramamoorthy G.K."/>
            <person name="Gryganskyi A."/>
            <person name="Culley D."/>
            <person name="Magnuson J.K."/>
            <person name="James T.Y."/>
            <person name="O'Malley M.A."/>
            <person name="Stajich J.E."/>
            <person name="Spatafora J.W."/>
            <person name="Visel A."/>
            <person name="Grigoriev I.V."/>
        </authorList>
    </citation>
    <scope>NUCLEOTIDE SEQUENCE [LARGE SCALE GENOMIC DNA]</scope>
    <source>
        <strain evidence="1 2">NRRL 3301</strain>
    </source>
</reference>